<protein>
    <submittedName>
        <fullName evidence="2">Exopolyphosphatase</fullName>
    </submittedName>
</protein>
<dbReference type="Gene3D" id="3.30.420.150">
    <property type="entry name" value="Exopolyphosphatase. Domain 2"/>
    <property type="match status" value="1"/>
</dbReference>
<name>A0A7K1LIC9_9MICC</name>
<dbReference type="Proteomes" id="UP000462152">
    <property type="component" value="Unassembled WGS sequence"/>
</dbReference>
<organism evidence="2 3">
    <name type="scientific">Rothia koreensis</name>
    <dbReference type="NCBI Taxonomy" id="592378"/>
    <lineage>
        <taxon>Bacteria</taxon>
        <taxon>Bacillati</taxon>
        <taxon>Actinomycetota</taxon>
        <taxon>Actinomycetes</taxon>
        <taxon>Micrococcales</taxon>
        <taxon>Micrococcaceae</taxon>
        <taxon>Rothia</taxon>
    </lineage>
</organism>
<dbReference type="AlphaFoldDB" id="A0A7K1LIC9"/>
<dbReference type="InterPro" id="IPR050273">
    <property type="entry name" value="GppA/Ppx_hydrolase"/>
</dbReference>
<dbReference type="InterPro" id="IPR003695">
    <property type="entry name" value="Ppx_GppA_N"/>
</dbReference>
<dbReference type="GO" id="GO:0016462">
    <property type="term" value="F:pyrophosphatase activity"/>
    <property type="evidence" value="ECO:0007669"/>
    <property type="project" value="TreeGrafter"/>
</dbReference>
<evidence type="ECO:0000259" key="1">
    <source>
        <dbReference type="Pfam" id="PF02541"/>
    </source>
</evidence>
<sequence length="323" mass="33902">MRVGAIDCGTNSIRLLIADVKKASSEGEPPVVTDVVREMRVVRLGAGVDATGWLAQDSLDRTFAAAEEYARLIEKHKVKHVRMVATSATRDAGNRHAFVEGINQRLGVVPEVISGSEEAELSFRGAAATIGPVGEGRDLVVDVGGGSTEFVLGDASGVLASRSVNIGCVRLTERHLSSNPPTDGQVRMLLGDVDVAVTSVLEAVPVRTTTRLVGVAGSVTTLTAYALGLSEYDAERIHGSELSIDAVSSAAEALTRMTRAERADLGIMHEGRADVIGAGAQIWARIAERVAEITDGAVTTCLASEHDILDGIALSVAEARKRT</sequence>
<dbReference type="PANTHER" id="PTHR30005">
    <property type="entry name" value="EXOPOLYPHOSPHATASE"/>
    <property type="match status" value="1"/>
</dbReference>
<proteinExistence type="predicted"/>
<accession>A0A7K1LIC9</accession>
<keyword evidence="3" id="KW-1185">Reference proteome</keyword>
<dbReference type="EMBL" id="WOGT01000003">
    <property type="protein sequence ID" value="MUN54926.1"/>
    <property type="molecule type" value="Genomic_DNA"/>
</dbReference>
<reference evidence="2 3" key="1">
    <citation type="submission" date="2019-12" db="EMBL/GenBank/DDBJ databases">
        <authorList>
            <person name="Li J."/>
            <person name="Shi Y."/>
            <person name="Xu G."/>
            <person name="Xiao D."/>
            <person name="Ran X."/>
        </authorList>
    </citation>
    <scope>NUCLEOTIDE SEQUENCE [LARGE SCALE GENOMIC DNA]</scope>
    <source>
        <strain evidence="2 3">JCM 15915</strain>
    </source>
</reference>
<evidence type="ECO:0000313" key="3">
    <source>
        <dbReference type="Proteomes" id="UP000462152"/>
    </source>
</evidence>
<dbReference type="SUPFAM" id="SSF53067">
    <property type="entry name" value="Actin-like ATPase domain"/>
    <property type="match status" value="2"/>
</dbReference>
<dbReference type="RefSeq" id="WP_129315042.1">
    <property type="nucleotide sequence ID" value="NZ_CP197643.1"/>
</dbReference>
<dbReference type="PANTHER" id="PTHR30005:SF13">
    <property type="entry name" value="EXOPOLYPHOSPHATASE 2"/>
    <property type="match status" value="1"/>
</dbReference>
<dbReference type="Gene3D" id="3.30.420.40">
    <property type="match status" value="1"/>
</dbReference>
<feature type="domain" description="Ppx/GppA phosphatase N-terminal" evidence="1">
    <location>
        <begin position="28"/>
        <end position="312"/>
    </location>
</feature>
<evidence type="ECO:0000313" key="2">
    <source>
        <dbReference type="EMBL" id="MUN54926.1"/>
    </source>
</evidence>
<dbReference type="OrthoDB" id="9793035at2"/>
<comment type="caution">
    <text evidence="2">The sequence shown here is derived from an EMBL/GenBank/DDBJ whole genome shotgun (WGS) entry which is preliminary data.</text>
</comment>
<gene>
    <name evidence="2" type="ORF">GMA10_06820</name>
</gene>
<dbReference type="InterPro" id="IPR043129">
    <property type="entry name" value="ATPase_NBD"/>
</dbReference>
<dbReference type="Pfam" id="PF02541">
    <property type="entry name" value="Ppx-GppA"/>
    <property type="match status" value="1"/>
</dbReference>
<dbReference type="CDD" id="cd24119">
    <property type="entry name" value="ASKHA_NBD_MtPPX2-like"/>
    <property type="match status" value="1"/>
</dbReference>